<dbReference type="Gene3D" id="3.10.350.10">
    <property type="entry name" value="LysM domain"/>
    <property type="match status" value="1"/>
</dbReference>
<accession>A0AA95KMR5</accession>
<dbReference type="InterPro" id="IPR036779">
    <property type="entry name" value="LysM_dom_sf"/>
</dbReference>
<dbReference type="CDD" id="cd00118">
    <property type="entry name" value="LysM"/>
    <property type="match status" value="1"/>
</dbReference>
<reference evidence="5" key="1">
    <citation type="journal article" date="2023" name="Int. J. Mol. Sci.">
        <title>Metagenomics Revealed a New Genus 'Candidatus Thiocaldithrix dubininis' gen. nov., sp. nov. and a New Species 'Candidatus Thiothrix putei' sp. nov. in the Family Thiotrichaceae, Some Members of Which Have Traits of Both Na+- and H+-Motive Energetics.</title>
        <authorList>
            <person name="Ravin N.V."/>
            <person name="Muntyan M.S."/>
            <person name="Smolyakov D.D."/>
            <person name="Rudenko T.S."/>
            <person name="Beletsky A.V."/>
            <person name="Mardanov A.V."/>
            <person name="Grabovich M.Y."/>
        </authorList>
    </citation>
    <scope>NUCLEOTIDE SEQUENCE</scope>
    <source>
        <strain evidence="5">GKL-02</strain>
    </source>
</reference>
<comment type="similarity">
    <text evidence="1">Belongs to the bacterial solute-binding protein 3 family.</text>
</comment>
<keyword evidence="2 3" id="KW-0732">Signal</keyword>
<feature type="chain" id="PRO_5041665183" evidence="3">
    <location>
        <begin position="23"/>
        <end position="340"/>
    </location>
</feature>
<dbReference type="InterPro" id="IPR001638">
    <property type="entry name" value="Solute-binding_3/MltF_N"/>
</dbReference>
<organism evidence="5">
    <name type="scientific">Candidatus Thiothrix putei</name>
    <dbReference type="NCBI Taxonomy" id="3080811"/>
    <lineage>
        <taxon>Bacteria</taxon>
        <taxon>Pseudomonadati</taxon>
        <taxon>Pseudomonadota</taxon>
        <taxon>Gammaproteobacteria</taxon>
        <taxon>Thiotrichales</taxon>
        <taxon>Thiotrichaceae</taxon>
        <taxon>Thiothrix</taxon>
    </lineage>
</organism>
<dbReference type="Gene3D" id="3.40.190.10">
    <property type="entry name" value="Periplasmic binding protein-like II"/>
    <property type="match status" value="2"/>
</dbReference>
<dbReference type="SMART" id="SM00062">
    <property type="entry name" value="PBPb"/>
    <property type="match status" value="1"/>
</dbReference>
<evidence type="ECO:0000256" key="3">
    <source>
        <dbReference type="SAM" id="SignalP"/>
    </source>
</evidence>
<dbReference type="SUPFAM" id="SSF53850">
    <property type="entry name" value="Periplasmic binding protein-like II"/>
    <property type="match status" value="1"/>
</dbReference>
<dbReference type="Pfam" id="PF01476">
    <property type="entry name" value="LysM"/>
    <property type="match status" value="1"/>
</dbReference>
<dbReference type="Proteomes" id="UP001301326">
    <property type="component" value="Chromosome"/>
</dbReference>
<feature type="signal peptide" evidence="3">
    <location>
        <begin position="1"/>
        <end position="22"/>
    </location>
</feature>
<dbReference type="CDD" id="cd13530">
    <property type="entry name" value="PBP2_peptides_like"/>
    <property type="match status" value="1"/>
</dbReference>
<dbReference type="PANTHER" id="PTHR35936:SF17">
    <property type="entry name" value="ARGININE-BINDING EXTRACELLULAR PROTEIN ARTP"/>
    <property type="match status" value="1"/>
</dbReference>
<dbReference type="PROSITE" id="PS51782">
    <property type="entry name" value="LYSM"/>
    <property type="match status" value="1"/>
</dbReference>
<dbReference type="KEGG" id="tput:QJT81_00660"/>
<dbReference type="AlphaFoldDB" id="A0AA95KMR5"/>
<dbReference type="PANTHER" id="PTHR35936">
    <property type="entry name" value="MEMBRANE-BOUND LYTIC MUREIN TRANSGLYCOSYLASE F"/>
    <property type="match status" value="1"/>
</dbReference>
<dbReference type="InterPro" id="IPR018392">
    <property type="entry name" value="LysM"/>
</dbReference>
<sequence length="340" mass="37236">MRKLIWSCGVALFCLATNLAAAVPPPSPPTASAAATQSAEPVNVLAAAKQAGVLRVAMEPDFPPMYWLNEEGKEDGFDYHLALLVAKELGIPAVKAVEDDYSKLPGLAVEGKADMVMGGYIPDHSIEGVDWTDSYLDFGQCLIVPRGSTIKNIKQLRGKTIGAYEDPAVIKWINDNIPDKKALVTYEGVGWFRHLEKRDVDAIIYDYPFTVEEIKPFSSSLQIAAFNLNESTYAIGIKQGNDEMRTAVNTALAKIKESSEYAELIKRYLPFKISKEVPDGSNTYTIQPGDSLGKIAAAKLGTTTAWKTLWELNKNRIPNPNLLETGDVLIMPDTKAKETP</sequence>
<dbReference type="Pfam" id="PF00497">
    <property type="entry name" value="SBP_bac_3"/>
    <property type="match status" value="1"/>
</dbReference>
<feature type="domain" description="LysM" evidence="4">
    <location>
        <begin position="282"/>
        <end position="331"/>
    </location>
</feature>
<proteinExistence type="inferred from homology"/>
<evidence type="ECO:0000259" key="4">
    <source>
        <dbReference type="PROSITE" id="PS51782"/>
    </source>
</evidence>
<protein>
    <submittedName>
        <fullName evidence="5">Transporter substrate-binding domain-containing protein</fullName>
    </submittedName>
</protein>
<dbReference type="EMBL" id="CP124756">
    <property type="protein sequence ID" value="WGZ94530.1"/>
    <property type="molecule type" value="Genomic_DNA"/>
</dbReference>
<evidence type="ECO:0000313" key="5">
    <source>
        <dbReference type="EMBL" id="WGZ94530.1"/>
    </source>
</evidence>
<gene>
    <name evidence="5" type="ORF">QJT81_00660</name>
</gene>
<evidence type="ECO:0000256" key="1">
    <source>
        <dbReference type="ARBA" id="ARBA00010333"/>
    </source>
</evidence>
<reference evidence="5" key="2">
    <citation type="submission" date="2023-04" db="EMBL/GenBank/DDBJ databases">
        <authorList>
            <person name="Beletskiy A.V."/>
            <person name="Mardanov A.V."/>
            <person name="Ravin N.V."/>
        </authorList>
    </citation>
    <scope>NUCLEOTIDE SEQUENCE</scope>
    <source>
        <strain evidence="5">GKL-02</strain>
    </source>
</reference>
<name>A0AA95KMR5_9GAMM</name>
<evidence type="ECO:0000256" key="2">
    <source>
        <dbReference type="ARBA" id="ARBA00022729"/>
    </source>
</evidence>
<dbReference type="SMART" id="SM00257">
    <property type="entry name" value="LysM"/>
    <property type="match status" value="1"/>
</dbReference>